<gene>
    <name evidence="2" type="ORF">SAMN05421773_10416</name>
</gene>
<dbReference type="AlphaFoldDB" id="A0A1I1JYF2"/>
<keyword evidence="3" id="KW-1185">Reference proteome</keyword>
<reference evidence="2 3" key="1">
    <citation type="submission" date="2016-10" db="EMBL/GenBank/DDBJ databases">
        <authorList>
            <person name="de Groot N.N."/>
        </authorList>
    </citation>
    <scope>NUCLEOTIDE SEQUENCE [LARGE SCALE GENOMIC DNA]</scope>
    <source>
        <strain evidence="2 3">CGMCC 4.5739</strain>
    </source>
</reference>
<dbReference type="EMBL" id="FOLM01000004">
    <property type="protein sequence ID" value="SFC53727.1"/>
    <property type="molecule type" value="Genomic_DNA"/>
</dbReference>
<evidence type="ECO:0008006" key="4">
    <source>
        <dbReference type="Google" id="ProtNLM"/>
    </source>
</evidence>
<sequence>MNGPFPDLGTGQAGTNGPWIGDFPRSAPRARPGTLGRMLAAPRPDAPDLLLAEALRLLPGMPPGRAAVTRRALPYIVPARHLVAENGQVLLRIPTGRPEARRLDGTVLAYASDRVGHAGAGLMVQLIGTAEVTEPSRAERDALAAGAPAAPEQVLHLRLTPRFAAVCHDYTGA</sequence>
<dbReference type="Pfam" id="PF12900">
    <property type="entry name" value="Pyridox_ox_2"/>
    <property type="match status" value="1"/>
</dbReference>
<proteinExistence type="predicted"/>
<dbReference type="STRING" id="910347.SAMN05421773_10416"/>
<organism evidence="2 3">
    <name type="scientific">Streptomyces aidingensis</name>
    <dbReference type="NCBI Taxonomy" id="910347"/>
    <lineage>
        <taxon>Bacteria</taxon>
        <taxon>Bacillati</taxon>
        <taxon>Actinomycetota</taxon>
        <taxon>Actinomycetes</taxon>
        <taxon>Kitasatosporales</taxon>
        <taxon>Streptomycetaceae</taxon>
        <taxon>Streptomyces</taxon>
    </lineage>
</organism>
<accession>A0A1I1JYF2</accession>
<dbReference type="InterPro" id="IPR012349">
    <property type="entry name" value="Split_barrel_FMN-bd"/>
</dbReference>
<feature type="region of interest" description="Disordered" evidence="1">
    <location>
        <begin position="1"/>
        <end position="37"/>
    </location>
</feature>
<protein>
    <recommendedName>
        <fullName evidence="4">Pyridoxamine 5'-phosphate oxidase</fullName>
    </recommendedName>
</protein>
<name>A0A1I1JYF2_9ACTN</name>
<evidence type="ECO:0000313" key="2">
    <source>
        <dbReference type="EMBL" id="SFC53727.1"/>
    </source>
</evidence>
<dbReference type="Proteomes" id="UP000199207">
    <property type="component" value="Unassembled WGS sequence"/>
</dbReference>
<evidence type="ECO:0000313" key="3">
    <source>
        <dbReference type="Proteomes" id="UP000199207"/>
    </source>
</evidence>
<dbReference type="Gene3D" id="2.30.110.10">
    <property type="entry name" value="Electron Transport, Fmn-binding Protein, Chain A"/>
    <property type="match status" value="1"/>
</dbReference>
<evidence type="ECO:0000256" key="1">
    <source>
        <dbReference type="SAM" id="MobiDB-lite"/>
    </source>
</evidence>
<dbReference type="InterPro" id="IPR024747">
    <property type="entry name" value="Pyridox_Oxase-rel"/>
</dbReference>